<organism evidence="4 5">
    <name type="scientific">Caenorhabditis briggsae</name>
    <dbReference type="NCBI Taxonomy" id="6238"/>
    <lineage>
        <taxon>Eukaryota</taxon>
        <taxon>Metazoa</taxon>
        <taxon>Ecdysozoa</taxon>
        <taxon>Nematoda</taxon>
        <taxon>Chromadorea</taxon>
        <taxon>Rhabditida</taxon>
        <taxon>Rhabditina</taxon>
        <taxon>Rhabditomorpha</taxon>
        <taxon>Rhabditoidea</taxon>
        <taxon>Rhabditidae</taxon>
        <taxon>Peloderinae</taxon>
        <taxon>Caenorhabditis</taxon>
    </lineage>
</organism>
<evidence type="ECO:0000256" key="2">
    <source>
        <dbReference type="SAM" id="MobiDB-lite"/>
    </source>
</evidence>
<protein>
    <recommendedName>
        <fullName evidence="3">DUF7809 domain-containing protein</fullName>
    </recommendedName>
</protein>
<dbReference type="Proteomes" id="UP000827892">
    <property type="component" value="Chromosome V"/>
</dbReference>
<feature type="coiled-coil region" evidence="1">
    <location>
        <begin position="1158"/>
        <end position="1203"/>
    </location>
</feature>
<dbReference type="PANTHER" id="PTHR21447">
    <property type="entry name" value="RING-TYPE DOMAIN-CONTAINING PROTEIN-RELATED"/>
    <property type="match status" value="1"/>
</dbReference>
<feature type="coiled-coil region" evidence="1">
    <location>
        <begin position="1015"/>
        <end position="1042"/>
    </location>
</feature>
<evidence type="ECO:0000313" key="4">
    <source>
        <dbReference type="EMBL" id="ULT88440.1"/>
    </source>
</evidence>
<evidence type="ECO:0000313" key="5">
    <source>
        <dbReference type="Proteomes" id="UP000827892"/>
    </source>
</evidence>
<feature type="region of interest" description="Disordered" evidence="2">
    <location>
        <begin position="1214"/>
        <end position="1291"/>
    </location>
</feature>
<sequence>MLPENGIYTESALIRVVSRYILYQNVTLEKLRSQSESGWIVVPDEGATILERLFTNADQSIKMYGSPKELAENLKVFRDFSGNDDLFNFSIGDPYNHTVVKHRSLKNEQYIYKRDLFQYMMMTLIKNTVFLNEEVLCAIAMFTLRSSESQLAECCEFIKHDPRIMQEVQKDLVIHVMAAEREFQQMKADGSLQALFSSHRCEKIFSVYQNLLPKATEEDIVEVEKIFRRNFGRMKQQNTVIDVYILSSAIVKAIHTVMERYRFLFFPYSYTDAPTPVIAVRIFDDGSEQFVMKRELFDAINITNPSKKPLVHDENHGFLSTLSTDYDGEFSKYSNLINGIEFIRVPIKRAKHGAVPLPAPNGGHCILAVDAFFEILRPLIFNRKIFQKFKKEKWYDLRAAIFRFENLLPSDIKRKNFVLLDLVDQYRAELNGFCDIYEKIQTKSISDAPEDGFASEYLQKELKSLGFTDLFPRTVDYADRVYQAIKQKKGAFLKTADLFDAIEKCVVLAILKEFPNLGLFIHNQNECERLLFMDCEKCSQKTKSVLSKTKWTEYTYREVIPVYDERDPENPFMFKLICGGKTVLIPNYKFFNEEDRKSQRIKYFNLDQKDVDSVSENEKPTEDAIKNGKLLSLEGFDKFDNKKQIYVRAFPSTRADGNKRVFWDDVLECLAVGQDRCGFPMYSAYKNHREIKDADALKTLSLTEFEHFCSNYEIDKSMFTIVPDAVYEVAVHQFLTDCSNRTISIYSPNGRLRMRVEHAVYHVFQSVYCDVNWSKEICKKHPACLQTLREKIMQVMTGYIVCPEGDYVAVDHVEARIADIKTHCYFQIRKSASTPLSKLYGLKFDDKISCGSFRSDSELFGYHKLLKISPKDKIPKDKTILAYVARNRFLVANFQLFYDASNYAINTAIIDELKFKYPNVEQMREDFSLYKIELPQKTTEDFAQHVTPRPTKGDTKPKASVKKVVKIENSENPVIGTCKFCEEASKTDIKPHNNTIKADHVEKVKKETFSYDSDNEALLLENEQLKIQLNACQTQLMKSQDNEISLTANCEELMQKLGHWESLNNTPGTLQNTVCALEEEKEALTKDNNRLNESNKLCLKSVLDLETHYQREREVVGHLQSNIVLLQRDVISLRADNQNYAEDENQLYNIVVRRELQLEEEQEKVRQLNEFVKKLERTLEIEIRELRGDNQDLADTNNLLLEKIGALRVQLEKTKQTESEAPPLSDENIPEVKKDLKESEELSTGPLESNCSKSQVHQDSVDRVASHTPCSPTTSSIISVSPSMTGEPDHDSESVMALLARFQKIKENFREEEQVQQAKDMVEELKNLSSRSDIRMLANYELQQYEGKIRDYCQTIEIMYQRLKKTRDISSFAGFPSTPCFSERFMEQYCKHMDAK</sequence>
<evidence type="ECO:0000259" key="3">
    <source>
        <dbReference type="Pfam" id="PF25100"/>
    </source>
</evidence>
<evidence type="ECO:0000256" key="1">
    <source>
        <dbReference type="SAM" id="Coils"/>
    </source>
</evidence>
<feature type="domain" description="DUF7809" evidence="3">
    <location>
        <begin position="110"/>
        <end position="268"/>
    </location>
</feature>
<gene>
    <name evidence="4" type="ORF">L3Y34_007563</name>
</gene>
<dbReference type="EMBL" id="CP090895">
    <property type="protein sequence ID" value="ULT88440.1"/>
    <property type="molecule type" value="Genomic_DNA"/>
</dbReference>
<dbReference type="Pfam" id="PF25100">
    <property type="entry name" value="DUF7809"/>
    <property type="match status" value="1"/>
</dbReference>
<keyword evidence="1" id="KW-0175">Coiled coil</keyword>
<feature type="compositionally biased region" description="Low complexity" evidence="2">
    <location>
        <begin position="1266"/>
        <end position="1283"/>
    </location>
</feature>
<dbReference type="InterPro" id="IPR056711">
    <property type="entry name" value="DUF7809"/>
</dbReference>
<dbReference type="PANTHER" id="PTHR21447:SF13">
    <property type="entry name" value="RING-TYPE DOMAIN-CONTAINING PROTEIN"/>
    <property type="match status" value="1"/>
</dbReference>
<feature type="compositionally biased region" description="Polar residues" evidence="2">
    <location>
        <begin position="1246"/>
        <end position="1258"/>
    </location>
</feature>
<feature type="compositionally biased region" description="Basic and acidic residues" evidence="2">
    <location>
        <begin position="1230"/>
        <end position="1240"/>
    </location>
</feature>
<reference evidence="4 5" key="1">
    <citation type="submission" date="2022-02" db="EMBL/GenBank/DDBJ databases">
        <title>Chromosome-level reference genomes for two strains of Caenorhabditis briggsae: an improved platform for comparative genomics.</title>
        <authorList>
            <person name="Stevens L."/>
            <person name="Andersen E.C."/>
        </authorList>
    </citation>
    <scope>NUCLEOTIDE SEQUENCE [LARGE SCALE GENOMIC DNA]</scope>
    <source>
        <strain evidence="4">QX1410_ONT</strain>
        <tissue evidence="4">Whole-organism</tissue>
    </source>
</reference>
<proteinExistence type="predicted"/>
<accession>A0AAE9CZ23</accession>
<name>A0AAE9CZ23_CAEBR</name>